<feature type="signal peptide" evidence="1">
    <location>
        <begin position="1"/>
        <end position="33"/>
    </location>
</feature>
<organism evidence="4 5">
    <name type="scientific">Mycobacterium branderi</name>
    <dbReference type="NCBI Taxonomy" id="43348"/>
    <lineage>
        <taxon>Bacteria</taxon>
        <taxon>Bacillati</taxon>
        <taxon>Actinomycetota</taxon>
        <taxon>Actinomycetes</taxon>
        <taxon>Mycobacteriales</taxon>
        <taxon>Mycobacteriaceae</taxon>
        <taxon>Mycobacterium</taxon>
    </lineage>
</organism>
<evidence type="ECO:0000259" key="2">
    <source>
        <dbReference type="Pfam" id="PF13827"/>
    </source>
</evidence>
<dbReference type="InterPro" id="IPR025240">
    <property type="entry name" value="DUF4189"/>
</dbReference>
<dbReference type="Proteomes" id="UP000192441">
    <property type="component" value="Unassembled WGS sequence"/>
</dbReference>
<reference evidence="4 5" key="1">
    <citation type="submission" date="2016-12" db="EMBL/GenBank/DDBJ databases">
        <title>The new phylogeny of genus Mycobacterium.</title>
        <authorList>
            <person name="Tortoli E."/>
            <person name="Trovato A."/>
            <person name="Cirillo D.M."/>
        </authorList>
    </citation>
    <scope>NUCLEOTIDE SEQUENCE [LARGE SCALE GENOMIC DNA]</scope>
    <source>
        <strain evidence="4 5">DSM 44624</strain>
    </source>
</reference>
<dbReference type="EMBL" id="AP022606">
    <property type="protein sequence ID" value="BBZ11736.1"/>
    <property type="molecule type" value="Genomic_DNA"/>
</dbReference>
<keyword evidence="1" id="KW-0732">Signal</keyword>
<evidence type="ECO:0000313" key="4">
    <source>
        <dbReference type="EMBL" id="ORA39683.1"/>
    </source>
</evidence>
<evidence type="ECO:0000313" key="5">
    <source>
        <dbReference type="Proteomes" id="UP000192441"/>
    </source>
</evidence>
<name>A0A7I7W2F9_9MYCO</name>
<dbReference type="OrthoDB" id="3483193at2"/>
<evidence type="ECO:0000256" key="1">
    <source>
        <dbReference type="SAM" id="SignalP"/>
    </source>
</evidence>
<evidence type="ECO:0000313" key="3">
    <source>
        <dbReference type="EMBL" id="BBZ11736.1"/>
    </source>
</evidence>
<evidence type="ECO:0000313" key="6">
    <source>
        <dbReference type="Proteomes" id="UP000467379"/>
    </source>
</evidence>
<feature type="chain" id="PRO_5044657956" description="DUF4189 domain-containing protein" evidence="1">
    <location>
        <begin position="34"/>
        <end position="136"/>
    </location>
</feature>
<reference evidence="3 6" key="2">
    <citation type="journal article" date="2019" name="Emerg. Microbes Infect.">
        <title>Comprehensive subspecies identification of 175 nontuberculous mycobacteria species based on 7547 genomic profiles.</title>
        <authorList>
            <person name="Matsumoto Y."/>
            <person name="Kinjo T."/>
            <person name="Motooka D."/>
            <person name="Nabeya D."/>
            <person name="Jung N."/>
            <person name="Uechi K."/>
            <person name="Horii T."/>
            <person name="Iida T."/>
            <person name="Fujita J."/>
            <person name="Nakamura S."/>
        </authorList>
    </citation>
    <scope>NUCLEOTIDE SEQUENCE [LARGE SCALE GENOMIC DNA]</scope>
    <source>
        <strain evidence="3 6">JCM 12687</strain>
    </source>
</reference>
<dbReference type="AlphaFoldDB" id="A0A7I7W2F9"/>
<protein>
    <recommendedName>
        <fullName evidence="2">DUF4189 domain-containing protein</fullName>
    </recommendedName>
</protein>
<gene>
    <name evidence="4" type="ORF">BST20_09310</name>
    <name evidence="3" type="ORF">MBRA_19310</name>
</gene>
<dbReference type="EMBL" id="MVHM01000003">
    <property type="protein sequence ID" value="ORA39683.1"/>
    <property type="molecule type" value="Genomic_DNA"/>
</dbReference>
<accession>A0A7I7W2F9</accession>
<dbReference type="Proteomes" id="UP000467379">
    <property type="component" value="Chromosome"/>
</dbReference>
<reference evidence="3" key="3">
    <citation type="submission" date="2020-02" db="EMBL/GenBank/DDBJ databases">
        <authorList>
            <person name="Matsumoto Y."/>
            <person name="Kinjo T."/>
            <person name="Motooka D."/>
            <person name="Nabeya D."/>
            <person name="Jung N."/>
            <person name="Uechi K."/>
            <person name="Horii T."/>
            <person name="Iida T."/>
            <person name="Fujita J."/>
            <person name="Nakamura S."/>
        </authorList>
    </citation>
    <scope>NUCLEOTIDE SEQUENCE</scope>
    <source>
        <strain evidence="3">JCM 12687</strain>
    </source>
</reference>
<proteinExistence type="predicted"/>
<keyword evidence="6" id="KW-1185">Reference proteome</keyword>
<sequence length="136" mass="13963">MKRISFRAYFAVCAASAAIVAPLTAAIAPSANADGQWGAASLTPDGKRGYWVTNYRSQADAQDRVSDMCAYPRQVNCTVVVTFSDCGAVAQSGGQNVGGTGATQQAAEQAAMSQLPGSTIRWSGCNDGGDAQGMGF</sequence>
<feature type="domain" description="DUF4189" evidence="2">
    <location>
        <begin position="37"/>
        <end position="115"/>
    </location>
</feature>
<dbReference type="Pfam" id="PF13827">
    <property type="entry name" value="DUF4189"/>
    <property type="match status" value="1"/>
</dbReference>